<comment type="similarity">
    <text evidence="2 6">Belongs to the PstS family.</text>
</comment>
<dbReference type="PANTHER" id="PTHR42996:SF1">
    <property type="entry name" value="PHOSPHATE-BINDING PROTEIN PSTS"/>
    <property type="match status" value="1"/>
</dbReference>
<dbReference type="PANTHER" id="PTHR42996">
    <property type="entry name" value="PHOSPHATE-BINDING PROTEIN PSTS"/>
    <property type="match status" value="1"/>
</dbReference>
<keyword evidence="4 6" id="KW-0813">Transport</keyword>
<dbReference type="EMBL" id="DTMM01000137">
    <property type="protein sequence ID" value="HFT93618.1"/>
    <property type="molecule type" value="Genomic_DNA"/>
</dbReference>
<evidence type="ECO:0000256" key="5">
    <source>
        <dbReference type="ARBA" id="ARBA00022592"/>
    </source>
</evidence>
<dbReference type="SUPFAM" id="SSF53850">
    <property type="entry name" value="Periplasmic binding protein-like II"/>
    <property type="match status" value="1"/>
</dbReference>
<gene>
    <name evidence="8" type="primary">pstS</name>
    <name evidence="8" type="ORF">ENX03_06735</name>
</gene>
<accession>A0A7C3LY64</accession>
<dbReference type="InterPro" id="IPR005673">
    <property type="entry name" value="ABC_phos-bd_PstS"/>
</dbReference>
<evidence type="ECO:0000313" key="8">
    <source>
        <dbReference type="EMBL" id="HFT93618.1"/>
    </source>
</evidence>
<comment type="subunit">
    <text evidence="3">The complex is composed of two ATP-binding proteins (PstB), two transmembrane proteins (PstC and PstA) and a solute-binding protein (PstS).</text>
</comment>
<proteinExistence type="inferred from homology"/>
<name>A0A7C3LY64_9BACT</name>
<evidence type="ECO:0000256" key="2">
    <source>
        <dbReference type="ARBA" id="ARBA00008725"/>
    </source>
</evidence>
<comment type="function">
    <text evidence="1">Part of the ABC transporter complex PstSACB involved in phosphate import.</text>
</comment>
<sequence length="375" mass="41332">MKNPRRTTLRYTASSQGKQAPVAGWIALVVLTAFFFSAGLASAGTLTMEGSTMLSPLEKQWVRGFEKDHHTPGFRIISSGSGTGIRKVGDANVEIGTSDLFMTARMKRKYPALVSIPVAISGVIVLFNLPEMKPNETLNLNGHVLSDIYQGKIRFWNDPAIQFLNPGEHLPNRKIVPVHRTDPSGTTFVLTDYLSKTSPDWSDMMGRDRVFHNLPGIGVRGSRTLIETIRHTPGSLGYAGLSWATQCGCPFAALQNRDGFFVKPSPSSFRSAALAAFTRPDFPYGFNRSIVWDIPGKEAYPAANFEYFLVNKKTDAETMRSIRMFLLWILGPGQKAAYTEKNGFASLPWPRSSGSLSRILHQLLQGNSFQVVSPG</sequence>
<dbReference type="GO" id="GO:0035435">
    <property type="term" value="P:phosphate ion transmembrane transport"/>
    <property type="evidence" value="ECO:0007669"/>
    <property type="project" value="InterPro"/>
</dbReference>
<evidence type="ECO:0000256" key="3">
    <source>
        <dbReference type="ARBA" id="ARBA00011529"/>
    </source>
</evidence>
<dbReference type="Pfam" id="PF12849">
    <property type="entry name" value="PBP_like_2"/>
    <property type="match status" value="1"/>
</dbReference>
<evidence type="ECO:0000259" key="7">
    <source>
        <dbReference type="Pfam" id="PF12849"/>
    </source>
</evidence>
<dbReference type="InterPro" id="IPR050962">
    <property type="entry name" value="Phosphate-bind_PstS"/>
</dbReference>
<dbReference type="Gene3D" id="3.40.190.10">
    <property type="entry name" value="Periplasmic binding protein-like II"/>
    <property type="match status" value="2"/>
</dbReference>
<organism evidence="8">
    <name type="scientific">Leptospirillum ferriphilum</name>
    <dbReference type="NCBI Taxonomy" id="178606"/>
    <lineage>
        <taxon>Bacteria</taxon>
        <taxon>Pseudomonadati</taxon>
        <taxon>Nitrospirota</taxon>
        <taxon>Nitrospiria</taxon>
        <taxon>Nitrospirales</taxon>
        <taxon>Nitrospiraceae</taxon>
        <taxon>Leptospirillum</taxon>
    </lineage>
</organism>
<reference evidence="8" key="1">
    <citation type="journal article" date="2020" name="mSystems">
        <title>Genome- and Community-Level Interaction Insights into Carbon Utilization and Element Cycling Functions of Hydrothermarchaeota in Hydrothermal Sediment.</title>
        <authorList>
            <person name="Zhou Z."/>
            <person name="Liu Y."/>
            <person name="Xu W."/>
            <person name="Pan J."/>
            <person name="Luo Z.H."/>
            <person name="Li M."/>
        </authorList>
    </citation>
    <scope>NUCLEOTIDE SEQUENCE [LARGE SCALE GENOMIC DNA]</scope>
    <source>
        <strain evidence="8">SpSt-902</strain>
    </source>
</reference>
<protein>
    <recommendedName>
        <fullName evidence="6">Phosphate-binding protein</fullName>
    </recommendedName>
</protein>
<dbReference type="CDD" id="cd13565">
    <property type="entry name" value="PBP2_PstS"/>
    <property type="match status" value="1"/>
</dbReference>
<feature type="domain" description="PBP" evidence="7">
    <location>
        <begin position="41"/>
        <end position="330"/>
    </location>
</feature>
<dbReference type="AlphaFoldDB" id="A0A7C3LY64"/>
<dbReference type="InterPro" id="IPR024370">
    <property type="entry name" value="PBP_domain"/>
</dbReference>
<dbReference type="GO" id="GO:0042301">
    <property type="term" value="F:phosphate ion binding"/>
    <property type="evidence" value="ECO:0007669"/>
    <property type="project" value="InterPro"/>
</dbReference>
<keyword evidence="5 6" id="KW-0592">Phosphate transport</keyword>
<evidence type="ECO:0000256" key="4">
    <source>
        <dbReference type="ARBA" id="ARBA00022448"/>
    </source>
</evidence>
<dbReference type="GO" id="GO:0043190">
    <property type="term" value="C:ATP-binding cassette (ABC) transporter complex"/>
    <property type="evidence" value="ECO:0007669"/>
    <property type="project" value="InterPro"/>
</dbReference>
<evidence type="ECO:0000256" key="1">
    <source>
        <dbReference type="ARBA" id="ARBA00002841"/>
    </source>
</evidence>
<dbReference type="NCBIfam" id="TIGR00975">
    <property type="entry name" value="3a0107s03"/>
    <property type="match status" value="1"/>
</dbReference>
<comment type="caution">
    <text evidence="8">The sequence shown here is derived from an EMBL/GenBank/DDBJ whole genome shotgun (WGS) entry which is preliminary data.</text>
</comment>
<evidence type="ECO:0000256" key="6">
    <source>
        <dbReference type="PIRNR" id="PIRNR002756"/>
    </source>
</evidence>
<dbReference type="PIRSF" id="PIRSF002756">
    <property type="entry name" value="PstS"/>
    <property type="match status" value="1"/>
</dbReference>